<proteinExistence type="inferred from homology"/>
<dbReference type="Gene3D" id="2.170.260.10">
    <property type="entry name" value="paz domain"/>
    <property type="match status" value="1"/>
</dbReference>
<dbReference type="SUPFAM" id="SSF101690">
    <property type="entry name" value="PAZ domain"/>
    <property type="match status" value="1"/>
</dbReference>
<comment type="similarity">
    <text evidence="1">Belongs to the argonaute family.</text>
</comment>
<organism evidence="5 6">
    <name type="scientific">Candidula unifasciata</name>
    <dbReference type="NCBI Taxonomy" id="100452"/>
    <lineage>
        <taxon>Eukaryota</taxon>
        <taxon>Metazoa</taxon>
        <taxon>Spiralia</taxon>
        <taxon>Lophotrochozoa</taxon>
        <taxon>Mollusca</taxon>
        <taxon>Gastropoda</taxon>
        <taxon>Heterobranchia</taxon>
        <taxon>Euthyneura</taxon>
        <taxon>Panpulmonata</taxon>
        <taxon>Eupulmonata</taxon>
        <taxon>Stylommatophora</taxon>
        <taxon>Helicina</taxon>
        <taxon>Helicoidea</taxon>
        <taxon>Geomitridae</taxon>
        <taxon>Candidula</taxon>
    </lineage>
</organism>
<dbReference type="Proteomes" id="UP000678393">
    <property type="component" value="Unassembled WGS sequence"/>
</dbReference>
<feature type="region of interest" description="Disordered" evidence="2">
    <location>
        <begin position="1"/>
        <end position="106"/>
    </location>
</feature>
<evidence type="ECO:0000313" key="5">
    <source>
        <dbReference type="EMBL" id="CAG5135544.1"/>
    </source>
</evidence>
<evidence type="ECO:0000313" key="6">
    <source>
        <dbReference type="Proteomes" id="UP000678393"/>
    </source>
</evidence>
<dbReference type="Gene3D" id="3.40.50.2300">
    <property type="match status" value="1"/>
</dbReference>
<name>A0A8S4A2L7_9EUPU</name>
<accession>A0A8S4A2L7</accession>
<feature type="compositionally biased region" description="Pro residues" evidence="2">
    <location>
        <begin position="29"/>
        <end position="47"/>
    </location>
</feature>
<dbReference type="AlphaFoldDB" id="A0A8S4A2L7"/>
<dbReference type="CDD" id="cd04658">
    <property type="entry name" value="Piwi_piwi-like_Euk"/>
    <property type="match status" value="1"/>
</dbReference>
<evidence type="ECO:0000259" key="3">
    <source>
        <dbReference type="PROSITE" id="PS50821"/>
    </source>
</evidence>
<dbReference type="InterPro" id="IPR003165">
    <property type="entry name" value="Piwi"/>
</dbReference>
<dbReference type="PANTHER" id="PTHR22891">
    <property type="entry name" value="EUKARYOTIC TRANSLATION INITIATION FACTOR 2C"/>
    <property type="match status" value="1"/>
</dbReference>
<dbReference type="PROSITE" id="PS50821">
    <property type="entry name" value="PAZ"/>
    <property type="match status" value="1"/>
</dbReference>
<feature type="domain" description="Piwi" evidence="4">
    <location>
        <begin position="597"/>
        <end position="890"/>
    </location>
</feature>
<dbReference type="SMART" id="SM00949">
    <property type="entry name" value="PAZ"/>
    <property type="match status" value="1"/>
</dbReference>
<evidence type="ECO:0000256" key="1">
    <source>
        <dbReference type="RuleBase" id="RU361178"/>
    </source>
</evidence>
<gene>
    <name evidence="5" type="ORF">CUNI_LOCUS21102</name>
</gene>
<dbReference type="InterPro" id="IPR036085">
    <property type="entry name" value="PAZ_dom_sf"/>
</dbReference>
<evidence type="ECO:0000259" key="4">
    <source>
        <dbReference type="PROSITE" id="PS50822"/>
    </source>
</evidence>
<feature type="domain" description="PAZ" evidence="3">
    <location>
        <begin position="317"/>
        <end position="431"/>
    </location>
</feature>
<dbReference type="CDD" id="cd02845">
    <property type="entry name" value="PAZ_piwi_like"/>
    <property type="match status" value="1"/>
</dbReference>
<dbReference type="SUPFAM" id="SSF53098">
    <property type="entry name" value="Ribonuclease H-like"/>
    <property type="match status" value="1"/>
</dbReference>
<dbReference type="Pfam" id="PF02171">
    <property type="entry name" value="Piwi"/>
    <property type="match status" value="1"/>
</dbReference>
<dbReference type="InterPro" id="IPR036397">
    <property type="entry name" value="RNaseH_sf"/>
</dbReference>
<reference evidence="5" key="1">
    <citation type="submission" date="2021-04" db="EMBL/GenBank/DDBJ databases">
        <authorList>
            <consortium name="Molecular Ecology Group"/>
        </authorList>
    </citation>
    <scope>NUCLEOTIDE SEQUENCE</scope>
</reference>
<feature type="compositionally biased region" description="Low complexity" evidence="2">
    <location>
        <begin position="63"/>
        <end position="90"/>
    </location>
</feature>
<evidence type="ECO:0000256" key="2">
    <source>
        <dbReference type="SAM" id="MobiDB-lite"/>
    </source>
</evidence>
<keyword evidence="6" id="KW-1185">Reference proteome</keyword>
<dbReference type="SMART" id="SM00950">
    <property type="entry name" value="Piwi"/>
    <property type="match status" value="1"/>
</dbReference>
<dbReference type="InterPro" id="IPR012337">
    <property type="entry name" value="RNaseH-like_sf"/>
</dbReference>
<sequence>MSDEPVSGRARGRGGRGRGKPQEQQAPGPTQPPAAQPPREGPGPGPAPSVGRGRSKGPPRQQPPQEAAAPIAAPATIVQVPPAEPSVSGRGVHRGGGRERSHASGDVPTEEMARMGLERTYKRRQPYERYVEAAYKEGDKDPHGSYGSKIELVTNYFRVTLPSEFKIWQYHVNFNPEVESIRVKYALIANLDLVIGTVKCFDGGILYLCKMLPNEVTECFATRSYDNAVIKIEIKRVAEVFSTSPQFIQIVNLLFKKVQMAMGMKLIRDHYFNPTQAVKILKHKLEVMPGFSTSILRYEAGNLLGVDIVHKILRIDTFLDCLYNLYYSVGQQDMQIFRAAAVKQFVGTIVMTRHNNKTYRVDDIDWEGRPTNTFEKGGTPMTYIDYFKERWNITVVDQDQPLLVVKPTERDRRRGEIRRTFICFQSCLSEEVRSDFNVMKDLAIHTRIGPDGRLKTLEDFLKQINASQRVKEILSPWQTQLDSKALTIPARQFPAEQLLMKNPKGDLAKITYDIKDADWSRNMRNYKLLNAVNIQQWLLIYPQKLSQPANDLADCLNRVGAGMGMRIAEPTRVELHNDRNDSFLNAIRQNLNQNVQIVVTVAPNNKKDRYDAIKKSCCIENPVPSQVVLQKTLMKKQGLMSVATKIAIQMNCKMGGEVWGVEIPVKGLMIVGIDSYHDSANKGQSVGALVASLNKECTRYYSMTEYHPRGNDALNGLTTLLAVALRKYHDINGFLPQKLVFYRDGVGDGQLEFVYKHEVEQVFAAFTSVGGEGYKPNMAFIIVKKRINTRLFSVDRNQIGNPLPGTLVDSHITKPDWYDFFLVSQSVRQGTVSPTSYNVIYDKTGFQADHMQRLTYKLTHMYFNWQGTIRVPAPCQYAHKLAFLQGQSLHRQFSALLADKLFYL</sequence>
<dbReference type="Pfam" id="PF23278">
    <property type="entry name" value="Piwi_N"/>
    <property type="match status" value="1"/>
</dbReference>
<dbReference type="InterPro" id="IPR003100">
    <property type="entry name" value="PAZ_dom"/>
</dbReference>
<dbReference type="PROSITE" id="PS50822">
    <property type="entry name" value="PIWI"/>
    <property type="match status" value="1"/>
</dbReference>
<comment type="caution">
    <text evidence="5">The sequence shown here is derived from an EMBL/GenBank/DDBJ whole genome shotgun (WGS) entry which is preliminary data.</text>
</comment>
<dbReference type="Pfam" id="PF02170">
    <property type="entry name" value="PAZ"/>
    <property type="match status" value="1"/>
</dbReference>
<feature type="compositionally biased region" description="Basic residues" evidence="2">
    <location>
        <begin position="10"/>
        <end position="19"/>
    </location>
</feature>
<dbReference type="Gene3D" id="3.30.420.10">
    <property type="entry name" value="Ribonuclease H-like superfamily/Ribonuclease H"/>
    <property type="match status" value="1"/>
</dbReference>
<dbReference type="GO" id="GO:0003723">
    <property type="term" value="F:RNA binding"/>
    <property type="evidence" value="ECO:0007669"/>
    <property type="project" value="InterPro"/>
</dbReference>
<dbReference type="EMBL" id="CAJHNH020008412">
    <property type="protein sequence ID" value="CAG5135544.1"/>
    <property type="molecule type" value="Genomic_DNA"/>
</dbReference>
<evidence type="ECO:0008006" key="7">
    <source>
        <dbReference type="Google" id="ProtNLM"/>
    </source>
</evidence>
<dbReference type="OrthoDB" id="445936at2759"/>
<protein>
    <recommendedName>
        <fullName evidence="7">Piwi</fullName>
    </recommendedName>
</protein>
<dbReference type="FunFam" id="3.30.420.10:FF:000014">
    <property type="entry name" value="Piwi-like RNA-mediated gene silencing 1"/>
    <property type="match status" value="1"/>
</dbReference>